<comment type="caution">
    <text evidence="7">Lacks conserved residue(s) required for the propagation of feature annotation.</text>
</comment>
<evidence type="ECO:0000256" key="5">
    <source>
        <dbReference type="ARBA" id="ARBA00022989"/>
    </source>
</evidence>
<dbReference type="Gene3D" id="1.10.287.1260">
    <property type="match status" value="1"/>
</dbReference>
<evidence type="ECO:0000256" key="3">
    <source>
        <dbReference type="ARBA" id="ARBA00022475"/>
    </source>
</evidence>
<comment type="subcellular location">
    <subcellularLocation>
        <location evidence="7">Cell inner membrane</location>
        <topology evidence="7">Multi-pass membrane protein</topology>
    </subcellularLocation>
    <subcellularLocation>
        <location evidence="1">Cell membrane</location>
        <topology evidence="1">Multi-pass membrane protein</topology>
    </subcellularLocation>
</comment>
<dbReference type="AlphaFoldDB" id="A0A1E3GUT2"/>
<feature type="domain" description="BON" evidence="9">
    <location>
        <begin position="37"/>
        <end position="103"/>
    </location>
</feature>
<dbReference type="Pfam" id="PF21082">
    <property type="entry name" value="MS_channel_3rd"/>
    <property type="match status" value="1"/>
</dbReference>
<dbReference type="SUPFAM" id="SSF82861">
    <property type="entry name" value="Mechanosensitive channel protein MscS (YggB), transmembrane region"/>
    <property type="match status" value="1"/>
</dbReference>
<feature type="compositionally biased region" description="Polar residues" evidence="8">
    <location>
        <begin position="399"/>
        <end position="411"/>
    </location>
</feature>
<dbReference type="InterPro" id="IPR010920">
    <property type="entry name" value="LSM_dom_sf"/>
</dbReference>
<evidence type="ECO:0000256" key="4">
    <source>
        <dbReference type="ARBA" id="ARBA00022692"/>
    </source>
</evidence>
<comment type="caution">
    <text evidence="10">The sequence shown here is derived from an EMBL/GenBank/DDBJ whole genome shotgun (WGS) entry which is preliminary data.</text>
</comment>
<dbReference type="InterPro" id="IPR049278">
    <property type="entry name" value="MS_channel_C"/>
</dbReference>
<dbReference type="Proteomes" id="UP000094379">
    <property type="component" value="Unassembled WGS sequence"/>
</dbReference>
<comment type="function">
    <text evidence="7">Mechanosensitive channel that participates in the regulation of osmotic pressure changes within the cell, opening in response to stretch forces in the membrane lipid bilayer, without the need for other proteins. Contributes to normal resistance to hypoosmotic shock. Forms an ion channel of 1.0 nanosiemens conductance with a slight preference for anions.</text>
</comment>
<dbReference type="EMBL" id="MCRI01000003">
    <property type="protein sequence ID" value="ODN67754.1"/>
    <property type="molecule type" value="Genomic_DNA"/>
</dbReference>
<keyword evidence="7" id="KW-0406">Ion transport</keyword>
<keyword evidence="7" id="KW-0813">Transport</keyword>
<gene>
    <name evidence="10" type="primary">mscS_1</name>
    <name evidence="10" type="ORF">A9E74_00590</name>
</gene>
<dbReference type="SUPFAM" id="SSF82689">
    <property type="entry name" value="Mechanosensitive channel protein MscS (YggB), C-terminal domain"/>
    <property type="match status" value="1"/>
</dbReference>
<reference evidence="10 11" key="1">
    <citation type="submission" date="2016-07" db="EMBL/GenBank/DDBJ databases">
        <title>Draft Genome Sequence of Methylophaga muralis Bur 1.</title>
        <authorList>
            <person name="Vasilenko O.V."/>
            <person name="Doronina N.V."/>
            <person name="Shmareva M.N."/>
            <person name="Tarlachkov S.V."/>
            <person name="Mustakhimov I."/>
            <person name="Trotsenko Y.A."/>
        </authorList>
    </citation>
    <scope>NUCLEOTIDE SEQUENCE [LARGE SCALE GENOMIC DNA]</scope>
    <source>
        <strain evidence="10 11">Bur 1</strain>
    </source>
</reference>
<dbReference type="GO" id="GO:0005886">
    <property type="term" value="C:plasma membrane"/>
    <property type="evidence" value="ECO:0007669"/>
    <property type="project" value="UniProtKB-SubCell"/>
</dbReference>
<protein>
    <recommendedName>
        <fullName evidence="7">Small-conductance mechanosensitive channel</fullName>
    </recommendedName>
</protein>
<evidence type="ECO:0000256" key="6">
    <source>
        <dbReference type="ARBA" id="ARBA00023136"/>
    </source>
</evidence>
<dbReference type="PANTHER" id="PTHR30221:SF1">
    <property type="entry name" value="SMALL-CONDUCTANCE MECHANOSENSITIVE CHANNEL"/>
    <property type="match status" value="1"/>
</dbReference>
<evidence type="ECO:0000256" key="2">
    <source>
        <dbReference type="ARBA" id="ARBA00008017"/>
    </source>
</evidence>
<dbReference type="SUPFAM" id="SSF50182">
    <property type="entry name" value="Sm-like ribonucleoproteins"/>
    <property type="match status" value="1"/>
</dbReference>
<dbReference type="Gene3D" id="3.30.1340.30">
    <property type="match status" value="1"/>
</dbReference>
<feature type="transmembrane region" description="Helical" evidence="7">
    <location>
        <begin position="127"/>
        <end position="148"/>
    </location>
</feature>
<dbReference type="PANTHER" id="PTHR30221">
    <property type="entry name" value="SMALL-CONDUCTANCE MECHANOSENSITIVE CHANNEL"/>
    <property type="match status" value="1"/>
</dbReference>
<dbReference type="STRING" id="291169.A9E74_00590"/>
<evidence type="ECO:0000256" key="8">
    <source>
        <dbReference type="SAM" id="MobiDB-lite"/>
    </source>
</evidence>
<evidence type="ECO:0000256" key="1">
    <source>
        <dbReference type="ARBA" id="ARBA00004651"/>
    </source>
</evidence>
<dbReference type="InterPro" id="IPR011014">
    <property type="entry name" value="MscS_channel_TM-2"/>
</dbReference>
<keyword evidence="7" id="KW-0407">Ion channel</keyword>
<keyword evidence="6 7" id="KW-0472">Membrane</keyword>
<keyword evidence="3" id="KW-1003">Cell membrane</keyword>
<dbReference type="GO" id="GO:0008381">
    <property type="term" value="F:mechanosensitive monoatomic ion channel activity"/>
    <property type="evidence" value="ECO:0007669"/>
    <property type="project" value="InterPro"/>
</dbReference>
<dbReference type="InterPro" id="IPR006685">
    <property type="entry name" value="MscS_channel_2nd"/>
</dbReference>
<dbReference type="InterPro" id="IPR045275">
    <property type="entry name" value="MscS_archaea/bacteria_type"/>
</dbReference>
<keyword evidence="4 7" id="KW-0812">Transmembrane</keyword>
<keyword evidence="5 7" id="KW-1133">Transmembrane helix</keyword>
<evidence type="ECO:0000313" key="10">
    <source>
        <dbReference type="EMBL" id="ODN67754.1"/>
    </source>
</evidence>
<keyword evidence="11" id="KW-1185">Reference proteome</keyword>
<dbReference type="InterPro" id="IPR011066">
    <property type="entry name" value="MscS_channel_C_sf"/>
</dbReference>
<comment type="subunit">
    <text evidence="7">Homoheptamer.</text>
</comment>
<sequence length="438" mass="47920">MHYPLIVFIITLLWLPSIHSQELVDPGAEIQVTDVPQDQAIESRLTDILDVIESYEDVEVQVSSGVVILSGSVPSARAGRDLVALASRVEGVIYVQNLLSEQMDISTRVQPTTQKIQEMFNSLIRSLPIVLVAILTIIVFWLIGQWAGNRGTWLHRLGFTELAADLGERIIRILIVGIGFLIALQILDATALVGALLGVAGVFGLAVGFAFRNIVENYLAGVLLSARNPFSIGDAIKIGEFTGNVVRLTSRDTVLMTGDGNHLRIPNSTMITSVMTNFSRNPLRRFEFNITISANVDLSTTRRLGLTILQQMPGLLAEPAPQVLIAELRENMVDLTFTAWINQHESDFAKARSEAIRLVKIGFDNAGINMSEPIQRVQLAEPIESVAKEEKAQPDLPQPTIQPAVTASSATVDIATDPTMTKQLAKEISTSKEENLLK</sequence>
<feature type="transmembrane region" description="Helical" evidence="7">
    <location>
        <begin position="193"/>
        <end position="211"/>
    </location>
</feature>
<dbReference type="InterPro" id="IPR023408">
    <property type="entry name" value="MscS_beta-dom_sf"/>
</dbReference>
<dbReference type="PROSITE" id="PS50914">
    <property type="entry name" value="BON"/>
    <property type="match status" value="1"/>
</dbReference>
<feature type="region of interest" description="Disordered" evidence="8">
    <location>
        <begin position="388"/>
        <end position="418"/>
    </location>
</feature>
<dbReference type="Gene3D" id="3.30.70.100">
    <property type="match status" value="1"/>
</dbReference>
<dbReference type="Gene3D" id="2.30.30.60">
    <property type="match status" value="1"/>
</dbReference>
<accession>A0A1E3GUT2</accession>
<evidence type="ECO:0000313" key="11">
    <source>
        <dbReference type="Proteomes" id="UP000094379"/>
    </source>
</evidence>
<dbReference type="Pfam" id="PF04972">
    <property type="entry name" value="BON"/>
    <property type="match status" value="1"/>
</dbReference>
<dbReference type="RefSeq" id="WP_069295138.1">
    <property type="nucleotide sequence ID" value="NZ_MCRI01000003.1"/>
</dbReference>
<dbReference type="PATRIC" id="fig|291169.3.peg.592"/>
<evidence type="ECO:0000259" key="9">
    <source>
        <dbReference type="PROSITE" id="PS50914"/>
    </source>
</evidence>
<feature type="transmembrane region" description="Helical" evidence="7">
    <location>
        <begin position="169"/>
        <end position="187"/>
    </location>
</feature>
<proteinExistence type="inferred from homology"/>
<comment type="similarity">
    <text evidence="2 7">Belongs to the MscS (TC 1.A.23) family.</text>
</comment>
<name>A0A1E3GUT2_9GAMM</name>
<organism evidence="10 11">
    <name type="scientific">Methylophaga muralis</name>
    <dbReference type="NCBI Taxonomy" id="291169"/>
    <lineage>
        <taxon>Bacteria</taxon>
        <taxon>Pseudomonadati</taxon>
        <taxon>Pseudomonadota</taxon>
        <taxon>Gammaproteobacteria</taxon>
        <taxon>Thiotrichales</taxon>
        <taxon>Piscirickettsiaceae</taxon>
        <taxon>Methylophaga</taxon>
    </lineage>
</organism>
<evidence type="ECO:0000256" key="7">
    <source>
        <dbReference type="RuleBase" id="RU369025"/>
    </source>
</evidence>
<dbReference type="InterPro" id="IPR007055">
    <property type="entry name" value="BON_dom"/>
</dbReference>
<dbReference type="Pfam" id="PF00924">
    <property type="entry name" value="MS_channel_2nd"/>
    <property type="match status" value="1"/>
</dbReference>
<keyword evidence="7" id="KW-0997">Cell inner membrane</keyword>